<evidence type="ECO:0000313" key="2">
    <source>
        <dbReference type="EMBL" id="CAH0101391.1"/>
    </source>
</evidence>
<keyword evidence="3" id="KW-1185">Reference proteome</keyword>
<protein>
    <recommendedName>
        <fullName evidence="4">Cuticular protein</fullName>
    </recommendedName>
</protein>
<feature type="chain" id="PRO_5035272338" description="Cuticular protein" evidence="1">
    <location>
        <begin position="23"/>
        <end position="129"/>
    </location>
</feature>
<keyword evidence="1" id="KW-0732">Signal</keyword>
<name>A0A8J2RC42_9CRUS</name>
<gene>
    <name evidence="2" type="ORF">DGAL_LOCUS3722</name>
</gene>
<reference evidence="2" key="1">
    <citation type="submission" date="2021-11" db="EMBL/GenBank/DDBJ databases">
        <authorList>
            <person name="Schell T."/>
        </authorList>
    </citation>
    <scope>NUCLEOTIDE SEQUENCE</scope>
    <source>
        <strain evidence="2">M5</strain>
    </source>
</reference>
<sequence length="129" mass="15609">MKFAVKLFTQILLVCFVALAAAVDEKPDANLKTNIEVPADQLETDDWYNRHYYGHYYNPYGYYSPYGYRYKHWRGRRSAAENKPKTDQLNAADQEANEWYGRGYYYGYYNPYGYRNYNGRYGYWRSYPW</sequence>
<organism evidence="2 3">
    <name type="scientific">Daphnia galeata</name>
    <dbReference type="NCBI Taxonomy" id="27404"/>
    <lineage>
        <taxon>Eukaryota</taxon>
        <taxon>Metazoa</taxon>
        <taxon>Ecdysozoa</taxon>
        <taxon>Arthropoda</taxon>
        <taxon>Crustacea</taxon>
        <taxon>Branchiopoda</taxon>
        <taxon>Diplostraca</taxon>
        <taxon>Cladocera</taxon>
        <taxon>Anomopoda</taxon>
        <taxon>Daphniidae</taxon>
        <taxon>Daphnia</taxon>
    </lineage>
</organism>
<evidence type="ECO:0000313" key="3">
    <source>
        <dbReference type="Proteomes" id="UP000789390"/>
    </source>
</evidence>
<evidence type="ECO:0008006" key="4">
    <source>
        <dbReference type="Google" id="ProtNLM"/>
    </source>
</evidence>
<dbReference type="Proteomes" id="UP000789390">
    <property type="component" value="Unassembled WGS sequence"/>
</dbReference>
<proteinExistence type="predicted"/>
<comment type="caution">
    <text evidence="2">The sequence shown here is derived from an EMBL/GenBank/DDBJ whole genome shotgun (WGS) entry which is preliminary data.</text>
</comment>
<dbReference type="EMBL" id="CAKKLH010000057">
    <property type="protein sequence ID" value="CAH0101391.1"/>
    <property type="molecule type" value="Genomic_DNA"/>
</dbReference>
<feature type="signal peptide" evidence="1">
    <location>
        <begin position="1"/>
        <end position="22"/>
    </location>
</feature>
<dbReference type="AlphaFoldDB" id="A0A8J2RC42"/>
<accession>A0A8J2RC42</accession>
<evidence type="ECO:0000256" key="1">
    <source>
        <dbReference type="SAM" id="SignalP"/>
    </source>
</evidence>